<dbReference type="RefSeq" id="WP_053943989.1">
    <property type="nucleotide sequence ID" value="NZ_CP010401.1"/>
</dbReference>
<dbReference type="EMBL" id="CP010401">
    <property type="protein sequence ID" value="ALE03411.1"/>
    <property type="molecule type" value="Genomic_DNA"/>
</dbReference>
<accession>A0A0M3T2T6</accession>
<dbReference type="InterPro" id="IPR004401">
    <property type="entry name" value="YbaB/EbfC"/>
</dbReference>
<keyword evidence="2" id="KW-0963">Cytoplasm</keyword>
<comment type="similarity">
    <text evidence="2">Belongs to the YbaB/EbfC family.</text>
</comment>
<comment type="subunit">
    <text evidence="2">Homodimer.</text>
</comment>
<dbReference type="PANTHER" id="PTHR33449:SF1">
    <property type="entry name" value="NUCLEOID-ASSOCIATED PROTEIN YBAB"/>
    <property type="match status" value="1"/>
</dbReference>
<dbReference type="KEGG" id="banc:PU02_0597"/>
<evidence type="ECO:0000256" key="1">
    <source>
        <dbReference type="ARBA" id="ARBA00023125"/>
    </source>
</evidence>
<protein>
    <recommendedName>
        <fullName evidence="2">Nucleoid-associated protein PU02_0597</fullName>
    </recommendedName>
</protein>
<dbReference type="NCBIfam" id="TIGR00103">
    <property type="entry name" value="DNA_YbaB_EbfC"/>
    <property type="match status" value="1"/>
</dbReference>
<gene>
    <name evidence="4" type="ORF">PU02_0597</name>
</gene>
<keyword evidence="1 2" id="KW-0238">DNA-binding</keyword>
<dbReference type="Proteomes" id="UP000057213">
    <property type="component" value="Chromosome"/>
</dbReference>
<organism evidence="4 5">
    <name type="scientific">Bartonella ancashensis</name>
    <dbReference type="NCBI Taxonomy" id="1318743"/>
    <lineage>
        <taxon>Bacteria</taxon>
        <taxon>Pseudomonadati</taxon>
        <taxon>Pseudomonadota</taxon>
        <taxon>Alphaproteobacteria</taxon>
        <taxon>Hyphomicrobiales</taxon>
        <taxon>Bartonellaceae</taxon>
        <taxon>Bartonella</taxon>
    </lineage>
</organism>
<dbReference type="GO" id="GO:0003677">
    <property type="term" value="F:DNA binding"/>
    <property type="evidence" value="ECO:0007669"/>
    <property type="project" value="UniProtKB-UniRule"/>
</dbReference>
<keyword evidence="5" id="KW-1185">Reference proteome</keyword>
<evidence type="ECO:0000256" key="3">
    <source>
        <dbReference type="SAM" id="Coils"/>
    </source>
</evidence>
<dbReference type="SUPFAM" id="SSF82607">
    <property type="entry name" value="YbaB-like"/>
    <property type="match status" value="1"/>
</dbReference>
<dbReference type="Pfam" id="PF02575">
    <property type="entry name" value="YbaB_DNA_bd"/>
    <property type="match status" value="1"/>
</dbReference>
<comment type="subcellular location">
    <subcellularLocation>
        <location evidence="2">Cytoplasm</location>
        <location evidence="2">Nucleoid</location>
    </subcellularLocation>
</comment>
<dbReference type="GO" id="GO:0005829">
    <property type="term" value="C:cytosol"/>
    <property type="evidence" value="ECO:0007669"/>
    <property type="project" value="TreeGrafter"/>
</dbReference>
<dbReference type="STRING" id="1318743.PU02_0597"/>
<proteinExistence type="inferred from homology"/>
<feature type="coiled-coil region" evidence="3">
    <location>
        <begin position="4"/>
        <end position="31"/>
    </location>
</feature>
<dbReference type="GO" id="GO:0043590">
    <property type="term" value="C:bacterial nucleoid"/>
    <property type="evidence" value="ECO:0007669"/>
    <property type="project" value="UniProtKB-UniRule"/>
</dbReference>
<dbReference type="PANTHER" id="PTHR33449">
    <property type="entry name" value="NUCLEOID-ASSOCIATED PROTEIN YBAB"/>
    <property type="match status" value="1"/>
</dbReference>
<dbReference type="InterPro" id="IPR036894">
    <property type="entry name" value="YbaB-like_sf"/>
</dbReference>
<dbReference type="HAMAP" id="MF_00274">
    <property type="entry name" value="DNA_YbaB_EbfC"/>
    <property type="match status" value="1"/>
</dbReference>
<dbReference type="PATRIC" id="fig|1318743.3.peg.611"/>
<keyword evidence="3" id="KW-0175">Coiled coil</keyword>
<dbReference type="OrthoDB" id="9803080at2"/>
<sequence>MFDMMNMMRKAKDVQEKMQNFKNEMANLQATGAAGGGLVSITMNGNYVISAIRVDPSLIKPEDVGILEDLLMAAYNETRAKVENLIEEKARSIKSDLPIPRNLKLPF</sequence>
<evidence type="ECO:0000313" key="4">
    <source>
        <dbReference type="EMBL" id="ALE03411.1"/>
    </source>
</evidence>
<dbReference type="AlphaFoldDB" id="A0A0M3T2T6"/>
<dbReference type="PIRSF" id="PIRSF004555">
    <property type="entry name" value="UCP004555"/>
    <property type="match status" value="1"/>
</dbReference>
<reference evidence="4 5" key="1">
    <citation type="journal article" date="2015" name="Genome Announc.">
        <title>Complete Genome Sequence of Bartonella ancashensis Strain 20.00, Isolated from the Blood of a Patient with Verruga Peruana.</title>
        <authorList>
            <person name="Hang J."/>
            <person name="Mullins K.E."/>
            <person name="Clifford R.J."/>
            <person name="Onmus-Leone F."/>
            <person name="Yang Y."/>
            <person name="Jiang J."/>
            <person name="Leguia M."/>
            <person name="Kasper M.R."/>
            <person name="Maguina C."/>
            <person name="Lesho E.P."/>
            <person name="Jarman R.G."/>
            <person name="Richards A.L."/>
            <person name="Blazes D."/>
        </authorList>
    </citation>
    <scope>NUCLEOTIDE SEQUENCE [LARGE SCALE GENOMIC DNA]</scope>
    <source>
        <strain evidence="4 5">20.00</strain>
    </source>
</reference>
<dbReference type="Gene3D" id="3.30.1310.10">
    <property type="entry name" value="Nucleoid-associated protein YbaB-like domain"/>
    <property type="match status" value="1"/>
</dbReference>
<name>A0A0M3T2T6_9HYPH</name>
<comment type="function">
    <text evidence="2">Binds to DNA and alters its conformation. May be involved in regulation of gene expression, nucleoid organization and DNA protection.</text>
</comment>
<evidence type="ECO:0000313" key="5">
    <source>
        <dbReference type="Proteomes" id="UP000057213"/>
    </source>
</evidence>
<evidence type="ECO:0000256" key="2">
    <source>
        <dbReference type="HAMAP-Rule" id="MF_00274"/>
    </source>
</evidence>